<dbReference type="EMBL" id="CAVNYO010000128">
    <property type="protein sequence ID" value="CAK5267592.1"/>
    <property type="molecule type" value="Genomic_DNA"/>
</dbReference>
<name>A0AAD2H224_9AGAR</name>
<accession>A0AAD2H224</accession>
<dbReference type="Proteomes" id="UP001295794">
    <property type="component" value="Unassembled WGS sequence"/>
</dbReference>
<dbReference type="AlphaFoldDB" id="A0AAD2H224"/>
<evidence type="ECO:0000313" key="3">
    <source>
        <dbReference type="Proteomes" id="UP001295794"/>
    </source>
</evidence>
<evidence type="ECO:0000256" key="1">
    <source>
        <dbReference type="SAM" id="MobiDB-lite"/>
    </source>
</evidence>
<feature type="compositionally biased region" description="Basic and acidic residues" evidence="1">
    <location>
        <begin position="85"/>
        <end position="104"/>
    </location>
</feature>
<keyword evidence="3" id="KW-1185">Reference proteome</keyword>
<sequence length="135" mass="14717">GNRFRGKVVAEHFSTADPADTSAARDLEAGDKPKLASSPQAFAALLYGVSDSICAAVYVGSEALGRGLENGHELRAVPQSVGDPGEPHRRVRGDDVRCRNRDGDDGQRLFALREERDQWGAGRRENEIELGCERR</sequence>
<feature type="compositionally biased region" description="Basic and acidic residues" evidence="1">
    <location>
        <begin position="23"/>
        <end position="34"/>
    </location>
</feature>
<gene>
    <name evidence="2" type="ORF">MYCIT1_LOCUS10242</name>
</gene>
<feature type="region of interest" description="Disordered" evidence="1">
    <location>
        <begin position="1"/>
        <end position="34"/>
    </location>
</feature>
<reference evidence="2" key="1">
    <citation type="submission" date="2023-11" db="EMBL/GenBank/DDBJ databases">
        <authorList>
            <person name="De Vega J J."/>
            <person name="De Vega J J."/>
        </authorList>
    </citation>
    <scope>NUCLEOTIDE SEQUENCE</scope>
</reference>
<protein>
    <submittedName>
        <fullName evidence="2">Uncharacterized protein</fullName>
    </submittedName>
</protein>
<feature type="non-terminal residue" evidence="2">
    <location>
        <position position="1"/>
    </location>
</feature>
<evidence type="ECO:0000313" key="2">
    <source>
        <dbReference type="EMBL" id="CAK5267592.1"/>
    </source>
</evidence>
<feature type="region of interest" description="Disordered" evidence="1">
    <location>
        <begin position="76"/>
        <end position="104"/>
    </location>
</feature>
<proteinExistence type="predicted"/>
<organism evidence="2 3">
    <name type="scientific">Mycena citricolor</name>
    <dbReference type="NCBI Taxonomy" id="2018698"/>
    <lineage>
        <taxon>Eukaryota</taxon>
        <taxon>Fungi</taxon>
        <taxon>Dikarya</taxon>
        <taxon>Basidiomycota</taxon>
        <taxon>Agaricomycotina</taxon>
        <taxon>Agaricomycetes</taxon>
        <taxon>Agaricomycetidae</taxon>
        <taxon>Agaricales</taxon>
        <taxon>Marasmiineae</taxon>
        <taxon>Mycenaceae</taxon>
        <taxon>Mycena</taxon>
    </lineage>
</organism>
<comment type="caution">
    <text evidence="2">The sequence shown here is derived from an EMBL/GenBank/DDBJ whole genome shotgun (WGS) entry which is preliminary data.</text>
</comment>